<dbReference type="PROSITE" id="PS50082">
    <property type="entry name" value="WD_REPEATS_2"/>
    <property type="match status" value="5"/>
</dbReference>
<sequence length="658" mass="72972">MPYRMIKVQNGISHILHLHGGQRVITNSWDGSFQVRDLERGMQFGEEWEEKDRVEAIALSPDGKTIASGSSDGAGIQREWCLVQDVESGKTILAPINTDLSVVCYSPDAKMIATGGPDDLKVWDVDTGELLKTLEGGFMCLAWTSDGKTLIAGGIEIAKFDTATWTVLDARSIILADIILLSPNERILASTSVLDKTLQLWNIETNQPIGTPLYHEENVSCATFSADGKLLVTSCRDDHIYTWDVSAIVKKAGLLSDIADATPQPIPKMKGARRVPPGFFGDALREANSRTRLSRSHEPHNLPIPAPHQRTLNPLSSFWHRFKSHSATEPDTQSRSQSLSWTRNLSGMLRRRDRSDIQLREVEVPYTAGKPTADYHLFKRRCLISNLERGTQVGEGWEDKERALSVIALSPDGKTVATGNDNGAVKLWSIDKGKVVKKWTGHTKEVLSMCWSPDGGRVVSGSEDDTFRVWDVESEETIIGPINAQNYLWAVCYSPDGKMVATGGSMGLKVWDANTGKLLKTLEEGFMSLTWTSDGKTLITIGGTDIKKFDTAAWSQTAILEDLKDSHTITLSPNERILASTSHKMTVQLWNLETNQPIGTLLHHEEYVNCASFSEDGKFLATICNDDHIFTWDIYTILKKAGLLGLMLYPLRPDQDFK</sequence>
<dbReference type="SMART" id="SM00320">
    <property type="entry name" value="WD40"/>
    <property type="match status" value="11"/>
</dbReference>
<dbReference type="Pfam" id="PF00400">
    <property type="entry name" value="WD40"/>
    <property type="match status" value="6"/>
</dbReference>
<evidence type="ECO:0000256" key="2">
    <source>
        <dbReference type="ARBA" id="ARBA00022737"/>
    </source>
</evidence>
<dbReference type="PANTHER" id="PTHR19848:SF8">
    <property type="entry name" value="F-BOX AND WD REPEAT DOMAIN CONTAINING 7"/>
    <property type="match status" value="1"/>
</dbReference>
<dbReference type="Proteomes" id="UP000807769">
    <property type="component" value="Unassembled WGS sequence"/>
</dbReference>
<dbReference type="CDD" id="cd00200">
    <property type="entry name" value="WD40"/>
    <property type="match status" value="1"/>
</dbReference>
<evidence type="ECO:0000313" key="5">
    <source>
        <dbReference type="EMBL" id="KAG1816783.1"/>
    </source>
</evidence>
<dbReference type="InterPro" id="IPR011047">
    <property type="entry name" value="Quinoprotein_ADH-like_sf"/>
</dbReference>
<feature type="region of interest" description="Disordered" evidence="4">
    <location>
        <begin position="290"/>
        <end position="309"/>
    </location>
</feature>
<keyword evidence="6" id="KW-1185">Reference proteome</keyword>
<feature type="repeat" description="WD" evidence="3">
    <location>
        <begin position="397"/>
        <end position="438"/>
    </location>
</feature>
<dbReference type="InterPro" id="IPR036322">
    <property type="entry name" value="WD40_repeat_dom_sf"/>
</dbReference>
<name>A0A9P7JDS7_9AGAM</name>
<evidence type="ECO:0000256" key="1">
    <source>
        <dbReference type="ARBA" id="ARBA00022574"/>
    </source>
</evidence>
<dbReference type="SUPFAM" id="SSF50998">
    <property type="entry name" value="Quinoprotein alcohol dehydrogenase-like"/>
    <property type="match status" value="1"/>
</dbReference>
<reference evidence="5" key="1">
    <citation type="journal article" date="2020" name="New Phytol.">
        <title>Comparative genomics reveals dynamic genome evolution in host specialist ectomycorrhizal fungi.</title>
        <authorList>
            <person name="Lofgren L.A."/>
            <person name="Nguyen N.H."/>
            <person name="Vilgalys R."/>
            <person name="Ruytinx J."/>
            <person name="Liao H.L."/>
            <person name="Branco S."/>
            <person name="Kuo A."/>
            <person name="LaButti K."/>
            <person name="Lipzen A."/>
            <person name="Andreopoulos W."/>
            <person name="Pangilinan J."/>
            <person name="Riley R."/>
            <person name="Hundley H."/>
            <person name="Na H."/>
            <person name="Barry K."/>
            <person name="Grigoriev I.V."/>
            <person name="Stajich J.E."/>
            <person name="Kennedy P.G."/>
        </authorList>
    </citation>
    <scope>NUCLEOTIDE SEQUENCE</scope>
    <source>
        <strain evidence="5">MN1</strain>
    </source>
</reference>
<keyword evidence="2" id="KW-0677">Repeat</keyword>
<dbReference type="PANTHER" id="PTHR19848">
    <property type="entry name" value="WD40 REPEAT PROTEIN"/>
    <property type="match status" value="1"/>
</dbReference>
<feature type="compositionally biased region" description="Basic and acidic residues" evidence="4">
    <location>
        <begin position="290"/>
        <end position="300"/>
    </location>
</feature>
<comment type="caution">
    <text evidence="5">The sequence shown here is derived from an EMBL/GenBank/DDBJ whole genome shotgun (WGS) entry which is preliminary data.</text>
</comment>
<dbReference type="RefSeq" id="XP_041193343.1">
    <property type="nucleotide sequence ID" value="XM_041340126.1"/>
</dbReference>
<dbReference type="InterPro" id="IPR001680">
    <property type="entry name" value="WD40_rpt"/>
</dbReference>
<dbReference type="OrthoDB" id="10251741at2759"/>
<proteinExistence type="predicted"/>
<keyword evidence="1 3" id="KW-0853">WD repeat</keyword>
<accession>A0A9P7JDS7</accession>
<dbReference type="SUPFAM" id="SSF50978">
    <property type="entry name" value="WD40 repeat-like"/>
    <property type="match status" value="1"/>
</dbReference>
<feature type="repeat" description="WD" evidence="3">
    <location>
        <begin position="215"/>
        <end position="246"/>
    </location>
</feature>
<feature type="repeat" description="WD" evidence="3">
    <location>
        <begin position="601"/>
        <end position="634"/>
    </location>
</feature>
<feature type="repeat" description="WD" evidence="3">
    <location>
        <begin position="568"/>
        <end position="600"/>
    </location>
</feature>
<dbReference type="AlphaFoldDB" id="A0A9P7JDS7"/>
<dbReference type="InterPro" id="IPR015943">
    <property type="entry name" value="WD40/YVTN_repeat-like_dom_sf"/>
</dbReference>
<dbReference type="Gene3D" id="2.130.10.10">
    <property type="entry name" value="YVTN repeat-like/Quinoprotein amine dehydrogenase"/>
    <property type="match status" value="4"/>
</dbReference>
<feature type="repeat" description="WD" evidence="3">
    <location>
        <begin position="439"/>
        <end position="480"/>
    </location>
</feature>
<dbReference type="InterPro" id="IPR019775">
    <property type="entry name" value="WD40_repeat_CS"/>
</dbReference>
<evidence type="ECO:0000256" key="4">
    <source>
        <dbReference type="SAM" id="MobiDB-lite"/>
    </source>
</evidence>
<evidence type="ECO:0000256" key="3">
    <source>
        <dbReference type="PROSITE-ProRule" id="PRU00221"/>
    </source>
</evidence>
<evidence type="ECO:0000313" key="6">
    <source>
        <dbReference type="Proteomes" id="UP000807769"/>
    </source>
</evidence>
<dbReference type="PROSITE" id="PS00678">
    <property type="entry name" value="WD_REPEATS_1"/>
    <property type="match status" value="2"/>
</dbReference>
<gene>
    <name evidence="5" type="ORF">BJ212DRAFT_1480639</name>
</gene>
<protein>
    <submittedName>
        <fullName evidence="5">Quinon protein alcohol dehydrogenase-like superfamily</fullName>
    </submittedName>
</protein>
<dbReference type="EMBL" id="JABBWG010000015">
    <property type="protein sequence ID" value="KAG1816783.1"/>
    <property type="molecule type" value="Genomic_DNA"/>
</dbReference>
<organism evidence="5 6">
    <name type="scientific">Suillus subaureus</name>
    <dbReference type="NCBI Taxonomy" id="48587"/>
    <lineage>
        <taxon>Eukaryota</taxon>
        <taxon>Fungi</taxon>
        <taxon>Dikarya</taxon>
        <taxon>Basidiomycota</taxon>
        <taxon>Agaricomycotina</taxon>
        <taxon>Agaricomycetes</taxon>
        <taxon>Agaricomycetidae</taxon>
        <taxon>Boletales</taxon>
        <taxon>Suillineae</taxon>
        <taxon>Suillaceae</taxon>
        <taxon>Suillus</taxon>
    </lineage>
</organism>
<dbReference type="PROSITE" id="PS50294">
    <property type="entry name" value="WD_REPEATS_REGION"/>
    <property type="match status" value="4"/>
</dbReference>
<dbReference type="GeneID" id="64634142"/>